<dbReference type="RefSeq" id="XP_037196652.1">
    <property type="nucleotide sequence ID" value="XM_037332498.1"/>
</dbReference>
<sequence length="392" mass="43370">MSTSPSTSLPPLPLPPGITSLYLSTPTLTHHLLVSGSPSHPLLLLLHGFPELSFSYRYLLPSLSSLGYHVVAPDQRGAGRTTGHDTRPFSTVDLHTTTISRLVTDMVFLVDALGHKDVACVIGHDFGAVVAGWCALVRPDLFKSVILLSHPFKGPPLLPTSTQTPPTSAPTEAIHTSLSQLSTPLKHYKTYYSTAHASSDLSTPLSTLPSFLRGYFYLKSGHWSGNSPHPLTSISTSELQNLPPYYIMPLHSSMRDVIQTHMQPIPPTSLSQMETWLPDSDIAVYASEYARTGFQGMLNWYRVVTSPYYSQELELFAGRTLDVPMLFVSGEKDWGMYQEPGVLEQMGKRCTRFKGIKVVPGAGHWVMQEKPEEVLEIVERFLGEVKREGMSY</sequence>
<dbReference type="InterPro" id="IPR000073">
    <property type="entry name" value="AB_hydrolase_1"/>
</dbReference>
<dbReference type="SUPFAM" id="SSF53474">
    <property type="entry name" value="alpha/beta-Hydrolases"/>
    <property type="match status" value="1"/>
</dbReference>
<keyword evidence="1 4" id="KW-0378">Hydrolase</keyword>
<dbReference type="GeneID" id="59256190"/>
<dbReference type="GO" id="GO:0016787">
    <property type="term" value="F:hydrolase activity"/>
    <property type="evidence" value="ECO:0007669"/>
    <property type="project" value="UniProtKB-KW"/>
</dbReference>
<dbReference type="Proteomes" id="UP000531561">
    <property type="component" value="Unassembled WGS sequence"/>
</dbReference>
<proteinExistence type="inferred from homology"/>
<comment type="caution">
    <text evidence="4">The sequence shown here is derived from an EMBL/GenBank/DDBJ whole genome shotgun (WGS) entry which is preliminary data.</text>
</comment>
<evidence type="ECO:0000313" key="5">
    <source>
        <dbReference type="Proteomes" id="UP000531561"/>
    </source>
</evidence>
<comment type="similarity">
    <text evidence="2">Belongs to the AB hydrolase superfamily. Epoxide hydrolase family.</text>
</comment>
<dbReference type="OrthoDB" id="408373at2759"/>
<reference evidence="4 5" key="1">
    <citation type="journal article" date="2020" name="Phytopathology">
        <title>A high-quality genome resource of Botrytis fragariae, a new and rapidly spreading fungal pathogen causing strawberry gray mold in the U.S.A.</title>
        <authorList>
            <person name="Wu Y."/>
            <person name="Saski C.A."/>
            <person name="Schnabel G."/>
            <person name="Xiao S."/>
            <person name="Hu M."/>
        </authorList>
    </citation>
    <scope>NUCLEOTIDE SEQUENCE [LARGE SCALE GENOMIC DNA]</scope>
    <source>
        <strain evidence="4 5">BVB16</strain>
    </source>
</reference>
<protein>
    <submittedName>
        <fullName evidence="4">Putative epoxide hydrolase protein</fullName>
    </submittedName>
</protein>
<dbReference type="InterPro" id="IPR029058">
    <property type="entry name" value="AB_hydrolase_fold"/>
</dbReference>
<dbReference type="PANTHER" id="PTHR43329">
    <property type="entry name" value="EPOXIDE HYDROLASE"/>
    <property type="match status" value="1"/>
</dbReference>
<keyword evidence="5" id="KW-1185">Reference proteome</keyword>
<evidence type="ECO:0000313" key="4">
    <source>
        <dbReference type="EMBL" id="KAF5877706.1"/>
    </source>
</evidence>
<dbReference type="Gene3D" id="3.40.50.1820">
    <property type="entry name" value="alpha/beta hydrolase"/>
    <property type="match status" value="1"/>
</dbReference>
<accession>A0A8H6B1J7</accession>
<dbReference type="PRINTS" id="PR00412">
    <property type="entry name" value="EPOXHYDRLASE"/>
</dbReference>
<organism evidence="4 5">
    <name type="scientific">Botrytis fragariae</name>
    <dbReference type="NCBI Taxonomy" id="1964551"/>
    <lineage>
        <taxon>Eukaryota</taxon>
        <taxon>Fungi</taxon>
        <taxon>Dikarya</taxon>
        <taxon>Ascomycota</taxon>
        <taxon>Pezizomycotina</taxon>
        <taxon>Leotiomycetes</taxon>
        <taxon>Helotiales</taxon>
        <taxon>Sclerotiniaceae</taxon>
        <taxon>Botrytis</taxon>
    </lineage>
</organism>
<dbReference type="Pfam" id="PF00561">
    <property type="entry name" value="Abhydrolase_1"/>
    <property type="match status" value="1"/>
</dbReference>
<dbReference type="AlphaFoldDB" id="A0A8H6B1J7"/>
<gene>
    <name evidence="4" type="ORF">Bfra_002073</name>
</gene>
<dbReference type="InterPro" id="IPR000639">
    <property type="entry name" value="Epox_hydrolase-like"/>
</dbReference>
<name>A0A8H6B1J7_9HELO</name>
<dbReference type="EMBL" id="JABFCT010000003">
    <property type="protein sequence ID" value="KAF5877706.1"/>
    <property type="molecule type" value="Genomic_DNA"/>
</dbReference>
<evidence type="ECO:0000256" key="1">
    <source>
        <dbReference type="ARBA" id="ARBA00022801"/>
    </source>
</evidence>
<feature type="domain" description="AB hydrolase-1" evidence="3">
    <location>
        <begin position="41"/>
        <end position="371"/>
    </location>
</feature>
<evidence type="ECO:0000259" key="3">
    <source>
        <dbReference type="Pfam" id="PF00561"/>
    </source>
</evidence>
<evidence type="ECO:0000256" key="2">
    <source>
        <dbReference type="ARBA" id="ARBA00038334"/>
    </source>
</evidence>